<sequence>MQCTLLGTGDVTGVPAPFRALDDAGAAARRRRPGLLVETDEATVLFDVPPEFREGVRDRGVRSLDATFVTHWHHDHVGGVDDLSLSARADVVADDLYRTPTAGEHFHREKPYLADRFDEHDLAHGEPVTVADVTVTPIPVSHDRPAFDALAFRVETDDATLLYAPDFETWCPDMPGGDDYRNADLAILEATSVVAPHMLDDLAPREDPVADAAAHRTVLVHLNEHLLARDTATVAADVADQGYELGTDFETYVV</sequence>
<organism evidence="2 3">
    <name type="scientific">Halorubellus litoreus</name>
    <dbReference type="NCBI Taxonomy" id="755308"/>
    <lineage>
        <taxon>Archaea</taxon>
        <taxon>Methanobacteriati</taxon>
        <taxon>Methanobacteriota</taxon>
        <taxon>Stenosarchaea group</taxon>
        <taxon>Halobacteria</taxon>
        <taxon>Halobacteriales</taxon>
        <taxon>Halorubellaceae</taxon>
        <taxon>Halorubellus</taxon>
    </lineage>
</organism>
<feature type="domain" description="Metallo-beta-lactamase" evidence="1">
    <location>
        <begin position="31"/>
        <end position="197"/>
    </location>
</feature>
<dbReference type="SUPFAM" id="SSF56281">
    <property type="entry name" value="Metallo-hydrolase/oxidoreductase"/>
    <property type="match status" value="1"/>
</dbReference>
<dbReference type="EMBL" id="JBHSXN010000001">
    <property type="protein sequence ID" value="MFC6951798.1"/>
    <property type="molecule type" value="Genomic_DNA"/>
</dbReference>
<dbReference type="PANTHER" id="PTHR42663:SF6">
    <property type="entry name" value="HYDROLASE C777.06C-RELATED"/>
    <property type="match status" value="1"/>
</dbReference>
<dbReference type="Proteomes" id="UP001596395">
    <property type="component" value="Unassembled WGS sequence"/>
</dbReference>
<evidence type="ECO:0000313" key="3">
    <source>
        <dbReference type="Proteomes" id="UP001596395"/>
    </source>
</evidence>
<keyword evidence="3" id="KW-1185">Reference proteome</keyword>
<dbReference type="RefSeq" id="WP_336348811.1">
    <property type="nucleotide sequence ID" value="NZ_JAZAQL010000001.1"/>
</dbReference>
<dbReference type="SMART" id="SM00849">
    <property type="entry name" value="Lactamase_B"/>
    <property type="match status" value="1"/>
</dbReference>
<dbReference type="PANTHER" id="PTHR42663">
    <property type="entry name" value="HYDROLASE C777.06C-RELATED-RELATED"/>
    <property type="match status" value="1"/>
</dbReference>
<protein>
    <submittedName>
        <fullName evidence="2">MBL fold metallo-hydrolase</fullName>
    </submittedName>
</protein>
<evidence type="ECO:0000313" key="2">
    <source>
        <dbReference type="EMBL" id="MFC6951798.1"/>
    </source>
</evidence>
<name>A0ABD5VDP1_9EURY</name>
<dbReference type="Gene3D" id="3.60.15.10">
    <property type="entry name" value="Ribonuclease Z/Hydroxyacylglutathione hydrolase-like"/>
    <property type="match status" value="1"/>
</dbReference>
<comment type="caution">
    <text evidence="2">The sequence shown here is derived from an EMBL/GenBank/DDBJ whole genome shotgun (WGS) entry which is preliminary data.</text>
</comment>
<gene>
    <name evidence="2" type="ORF">ACFQGB_02880</name>
</gene>
<dbReference type="Pfam" id="PF12706">
    <property type="entry name" value="Lactamase_B_2"/>
    <property type="match status" value="1"/>
</dbReference>
<dbReference type="AlphaFoldDB" id="A0ABD5VDP1"/>
<dbReference type="InterPro" id="IPR036866">
    <property type="entry name" value="RibonucZ/Hydroxyglut_hydro"/>
</dbReference>
<proteinExistence type="predicted"/>
<dbReference type="InterPro" id="IPR001279">
    <property type="entry name" value="Metallo-B-lactamas"/>
</dbReference>
<evidence type="ECO:0000259" key="1">
    <source>
        <dbReference type="SMART" id="SM00849"/>
    </source>
</evidence>
<accession>A0ABD5VDP1</accession>
<reference evidence="2 3" key="1">
    <citation type="journal article" date="2019" name="Int. J. Syst. Evol. Microbiol.">
        <title>The Global Catalogue of Microorganisms (GCM) 10K type strain sequencing project: providing services to taxonomists for standard genome sequencing and annotation.</title>
        <authorList>
            <consortium name="The Broad Institute Genomics Platform"/>
            <consortium name="The Broad Institute Genome Sequencing Center for Infectious Disease"/>
            <person name="Wu L."/>
            <person name="Ma J."/>
        </authorList>
    </citation>
    <scope>NUCLEOTIDE SEQUENCE [LARGE SCALE GENOMIC DNA]</scope>
    <source>
        <strain evidence="2 3">GX26</strain>
    </source>
</reference>